<feature type="domain" description="Major facilitator superfamily (MFS) profile" evidence="9">
    <location>
        <begin position="9"/>
        <end position="392"/>
    </location>
</feature>
<feature type="transmembrane region" description="Helical" evidence="8">
    <location>
        <begin position="101"/>
        <end position="124"/>
    </location>
</feature>
<feature type="transmembrane region" description="Helical" evidence="8">
    <location>
        <begin position="301"/>
        <end position="321"/>
    </location>
</feature>
<evidence type="ECO:0000313" key="11">
    <source>
        <dbReference type="Proteomes" id="UP000034150"/>
    </source>
</evidence>
<dbReference type="EMBL" id="LAUZ02000041">
    <property type="protein sequence ID" value="KKF00680.1"/>
    <property type="molecule type" value="Genomic_DNA"/>
</dbReference>
<evidence type="ECO:0000256" key="4">
    <source>
        <dbReference type="ARBA" id="ARBA00022692"/>
    </source>
</evidence>
<feature type="compositionally biased region" description="Basic and acidic residues" evidence="7">
    <location>
        <begin position="401"/>
        <end position="413"/>
    </location>
</feature>
<keyword evidence="3" id="KW-1003">Cell membrane</keyword>
<reference evidence="10 11" key="1">
    <citation type="journal article" date="2015" name="Genome Announc.">
        <title>Draft Genome Sequence of Mycobacterium obuense Strain UC1, Isolated from Patient Sputum.</title>
        <authorList>
            <person name="Greninger A.L."/>
            <person name="Cunningham G."/>
            <person name="Hsu E.D."/>
            <person name="Yu J.M."/>
            <person name="Chiu C.Y."/>
            <person name="Miller S."/>
        </authorList>
    </citation>
    <scope>NUCLEOTIDE SEQUENCE [LARGE SCALE GENOMIC DNA]</scope>
    <source>
        <strain evidence="10 11">UC1</strain>
    </source>
</reference>
<feature type="transmembrane region" description="Helical" evidence="8">
    <location>
        <begin position="242"/>
        <end position="262"/>
    </location>
</feature>
<dbReference type="AlphaFoldDB" id="A0A0M2K168"/>
<keyword evidence="11" id="KW-1185">Reference proteome</keyword>
<feature type="transmembrane region" description="Helical" evidence="8">
    <location>
        <begin position="367"/>
        <end position="388"/>
    </location>
</feature>
<dbReference type="PANTHER" id="PTHR23517:SF13">
    <property type="entry name" value="MAJOR FACILITATOR SUPERFAMILY MFS_1"/>
    <property type="match status" value="1"/>
</dbReference>
<evidence type="ECO:0000313" key="10">
    <source>
        <dbReference type="EMBL" id="KKF00680.1"/>
    </source>
</evidence>
<dbReference type="STRING" id="1807.MOBUDSM44075_02018"/>
<organism evidence="10 11">
    <name type="scientific">Mycolicibacterium obuense</name>
    <dbReference type="NCBI Taxonomy" id="1807"/>
    <lineage>
        <taxon>Bacteria</taxon>
        <taxon>Bacillati</taxon>
        <taxon>Actinomycetota</taxon>
        <taxon>Actinomycetes</taxon>
        <taxon>Mycobacteriales</taxon>
        <taxon>Mycobacteriaceae</taxon>
        <taxon>Mycolicibacterium</taxon>
    </lineage>
</organism>
<feature type="transmembrane region" description="Helical" evidence="8">
    <location>
        <begin position="136"/>
        <end position="161"/>
    </location>
</feature>
<proteinExistence type="predicted"/>
<evidence type="ECO:0000256" key="7">
    <source>
        <dbReference type="SAM" id="MobiDB-lite"/>
    </source>
</evidence>
<evidence type="ECO:0000256" key="2">
    <source>
        <dbReference type="ARBA" id="ARBA00022448"/>
    </source>
</evidence>
<evidence type="ECO:0000256" key="5">
    <source>
        <dbReference type="ARBA" id="ARBA00022989"/>
    </source>
</evidence>
<keyword evidence="2" id="KW-0813">Transport</keyword>
<dbReference type="GO" id="GO:0005886">
    <property type="term" value="C:plasma membrane"/>
    <property type="evidence" value="ECO:0007669"/>
    <property type="project" value="UniProtKB-SubCell"/>
</dbReference>
<dbReference type="InterPro" id="IPR050171">
    <property type="entry name" value="MFS_Transporters"/>
</dbReference>
<feature type="transmembrane region" description="Helical" evidence="8">
    <location>
        <begin position="77"/>
        <end position="95"/>
    </location>
</feature>
<dbReference type="PROSITE" id="PS50850">
    <property type="entry name" value="MFS"/>
    <property type="match status" value="1"/>
</dbReference>
<feature type="transmembrane region" description="Helical" evidence="8">
    <location>
        <begin position="207"/>
        <end position="230"/>
    </location>
</feature>
<dbReference type="InterPro" id="IPR020846">
    <property type="entry name" value="MFS_dom"/>
</dbReference>
<feature type="transmembrane region" description="Helical" evidence="8">
    <location>
        <begin position="341"/>
        <end position="361"/>
    </location>
</feature>
<keyword evidence="5 8" id="KW-1133">Transmembrane helix</keyword>
<dbReference type="Proteomes" id="UP000034150">
    <property type="component" value="Unassembled WGS sequence"/>
</dbReference>
<dbReference type="InterPro" id="IPR036259">
    <property type="entry name" value="MFS_trans_sf"/>
</dbReference>
<comment type="caution">
    <text evidence="10">The sequence shown here is derived from an EMBL/GenBank/DDBJ whole genome shotgun (WGS) entry which is preliminary data.</text>
</comment>
<sequence>MPLRMSVHRYSMALLAYAFAAIMVGTTLPTPMYALFAEELHFHVLTTTIIFAAYAGGVLAALLLFGRWSDVVGRRPVLLAGITMAAASAVVFVLADSVPELLIGRVLSGLSAGLFTGTATAAVIEAAPAAWRGRAAAVASVVNIGGLGLGPVLAGVLVQYAPRPLDLSFVVHLALTVAAAVAVLCSRETSPRQGKLGLQRLAVPVEARSVFVVAALAAFAGFAVTGLFAAVAPSFLAEVIGIGNHALAGLIAGTIFLTSAVAQVVARSMNPERAVALGCAILIAGMATLAVALHVGSLPGLIAAAVVSGIGQGISFSRGLAAVSERTPPDRRAEVSSTYFVVAYVAIAVPVIGEGLAAQAWGLRTSGVVFAVAVAVLAAGCLIAILSASTHSKNPAPQLVSEHEPTDAVPEPR</sequence>
<evidence type="ECO:0000256" key="8">
    <source>
        <dbReference type="SAM" id="Phobius"/>
    </source>
</evidence>
<feature type="transmembrane region" description="Helical" evidence="8">
    <location>
        <begin position="12"/>
        <end position="36"/>
    </location>
</feature>
<evidence type="ECO:0000259" key="9">
    <source>
        <dbReference type="PROSITE" id="PS50850"/>
    </source>
</evidence>
<dbReference type="PANTHER" id="PTHR23517">
    <property type="entry name" value="RESISTANCE PROTEIN MDTM, PUTATIVE-RELATED-RELATED"/>
    <property type="match status" value="1"/>
</dbReference>
<evidence type="ECO:0000256" key="1">
    <source>
        <dbReference type="ARBA" id="ARBA00004651"/>
    </source>
</evidence>
<dbReference type="Gene3D" id="1.20.1250.20">
    <property type="entry name" value="MFS general substrate transporter like domains"/>
    <property type="match status" value="1"/>
</dbReference>
<accession>A0A0M2K168</accession>
<dbReference type="RefSeq" id="WP_046364355.1">
    <property type="nucleotide sequence ID" value="NZ_CALTXN010000008.1"/>
</dbReference>
<feature type="transmembrane region" description="Helical" evidence="8">
    <location>
        <begin position="42"/>
        <end position="65"/>
    </location>
</feature>
<dbReference type="SUPFAM" id="SSF103473">
    <property type="entry name" value="MFS general substrate transporter"/>
    <property type="match status" value="1"/>
</dbReference>
<dbReference type="OrthoDB" id="3177957at2"/>
<feature type="transmembrane region" description="Helical" evidence="8">
    <location>
        <begin position="274"/>
        <end position="295"/>
    </location>
</feature>
<keyword evidence="6 8" id="KW-0472">Membrane</keyword>
<gene>
    <name evidence="10" type="ORF">WN67_17655</name>
</gene>
<protein>
    <submittedName>
        <fullName evidence="10">MFS transporter</fullName>
    </submittedName>
</protein>
<keyword evidence="4 8" id="KW-0812">Transmembrane</keyword>
<dbReference type="Pfam" id="PF07690">
    <property type="entry name" value="MFS_1"/>
    <property type="match status" value="1"/>
</dbReference>
<name>A0A0M2K168_9MYCO</name>
<evidence type="ECO:0000256" key="3">
    <source>
        <dbReference type="ARBA" id="ARBA00022475"/>
    </source>
</evidence>
<dbReference type="PATRIC" id="fig|1807.13.peg.3527"/>
<dbReference type="InterPro" id="IPR011701">
    <property type="entry name" value="MFS"/>
</dbReference>
<comment type="subcellular location">
    <subcellularLocation>
        <location evidence="1">Cell membrane</location>
        <topology evidence="1">Multi-pass membrane protein</topology>
    </subcellularLocation>
</comment>
<feature type="transmembrane region" description="Helical" evidence="8">
    <location>
        <begin position="167"/>
        <end position="186"/>
    </location>
</feature>
<feature type="region of interest" description="Disordered" evidence="7">
    <location>
        <begin position="393"/>
        <end position="413"/>
    </location>
</feature>
<dbReference type="GO" id="GO:0022857">
    <property type="term" value="F:transmembrane transporter activity"/>
    <property type="evidence" value="ECO:0007669"/>
    <property type="project" value="InterPro"/>
</dbReference>
<evidence type="ECO:0000256" key="6">
    <source>
        <dbReference type="ARBA" id="ARBA00023136"/>
    </source>
</evidence>